<evidence type="ECO:0000259" key="1">
    <source>
        <dbReference type="Pfam" id="PF16242"/>
    </source>
</evidence>
<organism evidence="2 3">
    <name type="scientific">Fulvivirga imtechensis AK7</name>
    <dbReference type="NCBI Taxonomy" id="1237149"/>
    <lineage>
        <taxon>Bacteria</taxon>
        <taxon>Pseudomonadati</taxon>
        <taxon>Bacteroidota</taxon>
        <taxon>Cytophagia</taxon>
        <taxon>Cytophagales</taxon>
        <taxon>Fulvivirgaceae</taxon>
        <taxon>Fulvivirga</taxon>
    </lineage>
</organism>
<reference evidence="2 3" key="1">
    <citation type="submission" date="2012-12" db="EMBL/GenBank/DDBJ databases">
        <title>Genome assembly of Fulvivirga imtechensis AK7.</title>
        <authorList>
            <person name="Nupur N."/>
            <person name="Khatri I."/>
            <person name="Kumar R."/>
            <person name="Subramanian S."/>
            <person name="Pinnaka A."/>
        </authorList>
    </citation>
    <scope>NUCLEOTIDE SEQUENCE [LARGE SCALE GENOMIC DNA]</scope>
    <source>
        <strain evidence="2 3">AK7</strain>
    </source>
</reference>
<dbReference type="Pfam" id="PF16242">
    <property type="entry name" value="Pyrid_ox_like"/>
    <property type="match status" value="1"/>
</dbReference>
<dbReference type="STRING" id="1237149.C900_05246"/>
<name>L8K170_9BACT</name>
<dbReference type="SUPFAM" id="SSF50475">
    <property type="entry name" value="FMN-binding split barrel"/>
    <property type="match status" value="1"/>
</dbReference>
<dbReference type="PANTHER" id="PTHR34818">
    <property type="entry name" value="PROTEIN BLI-3"/>
    <property type="match status" value="1"/>
</dbReference>
<feature type="domain" description="General stress protein FMN-binding split barrel" evidence="1">
    <location>
        <begin position="6"/>
        <end position="139"/>
    </location>
</feature>
<dbReference type="Proteomes" id="UP000011135">
    <property type="component" value="Unassembled WGS sequence"/>
</dbReference>
<dbReference type="InterPro" id="IPR052917">
    <property type="entry name" value="Stress-Dev_Protein"/>
</dbReference>
<dbReference type="OrthoDB" id="1432662at2"/>
<dbReference type="AlphaFoldDB" id="L8K170"/>
<dbReference type="RefSeq" id="WP_009578216.1">
    <property type="nucleotide sequence ID" value="NZ_AMZN01000008.1"/>
</dbReference>
<dbReference type="EMBL" id="AMZN01000008">
    <property type="protein sequence ID" value="ELR73197.1"/>
    <property type="molecule type" value="Genomic_DNA"/>
</dbReference>
<dbReference type="eggNOG" id="COG3871">
    <property type="taxonomic scope" value="Bacteria"/>
</dbReference>
<comment type="caution">
    <text evidence="2">The sequence shown here is derived from an EMBL/GenBank/DDBJ whole genome shotgun (WGS) entry which is preliminary data.</text>
</comment>
<proteinExistence type="predicted"/>
<dbReference type="PANTHER" id="PTHR34818:SF1">
    <property type="entry name" value="PROTEIN BLI-3"/>
    <property type="match status" value="1"/>
</dbReference>
<dbReference type="InterPro" id="IPR012349">
    <property type="entry name" value="Split_barrel_FMN-bd"/>
</dbReference>
<sequence>MINDGAEELRDDIAAIEVAMLTLSDEQGHLNSYPMYTLQLDRDGVLWFFIRQSTFQSSKTEYVNLSYADPGSHTYLSISGSAICREDPELKRKFWSPLYETWFPMGVDHTDLCLLAVKIEKADIWDPETAAMKNLINIKR</sequence>
<keyword evidence="3" id="KW-1185">Reference proteome</keyword>
<evidence type="ECO:0000313" key="3">
    <source>
        <dbReference type="Proteomes" id="UP000011135"/>
    </source>
</evidence>
<dbReference type="InterPro" id="IPR038725">
    <property type="entry name" value="YdaG_split_barrel_FMN-bd"/>
</dbReference>
<evidence type="ECO:0000313" key="2">
    <source>
        <dbReference type="EMBL" id="ELR73197.1"/>
    </source>
</evidence>
<gene>
    <name evidence="2" type="ORF">C900_05246</name>
</gene>
<accession>L8K170</accession>
<protein>
    <submittedName>
        <fullName evidence="2">Putative general stress protein 26</fullName>
    </submittedName>
</protein>
<dbReference type="Gene3D" id="2.30.110.10">
    <property type="entry name" value="Electron Transport, Fmn-binding Protein, Chain A"/>
    <property type="match status" value="1"/>
</dbReference>